<accession>A0A372LP85</accession>
<dbReference type="PROSITE" id="PS51935">
    <property type="entry name" value="NLPC_P60"/>
    <property type="match status" value="1"/>
</dbReference>
<keyword evidence="9" id="KW-1185">Reference proteome</keyword>
<dbReference type="EMBL" id="QVTE01000024">
    <property type="protein sequence ID" value="RFU69554.1"/>
    <property type="molecule type" value="Genomic_DNA"/>
</dbReference>
<evidence type="ECO:0000256" key="3">
    <source>
        <dbReference type="ARBA" id="ARBA00022729"/>
    </source>
</evidence>
<keyword evidence="3" id="KW-0732">Signal</keyword>
<keyword evidence="2" id="KW-0645">Protease</keyword>
<sequence length="326" mass="35608">MKRLISQLLIAGLLFTFLPVVQVQASEDDRLLEYAKSFQGVPYKMGGSTPSGFDCSGFLIYVFKEIGISLPRTAAEQYNIGTKVERDDLQPGDLVFFSNTYKPGISHSGIYVGDNSFISATSSKGIDIVSLSNSYWGPKYAGAKRVITAGEYKDIPQSHFAYEAVKQLSTQQIILGFEDQTFKPADSVTRGQAAAIINRVLKESPKSLNSYHDVPASSRFAKDIAAIKELGIINGFPDGTFRPESTMTRAQMAVIVDKAFKLGTKNVTSAAAVYADVPSSYWAHDAIVLMNKIDITTGFKTETYRIADSATRADFSAAIYNALHVK</sequence>
<dbReference type="Pfam" id="PF00877">
    <property type="entry name" value="NLPC_P60"/>
    <property type="match status" value="1"/>
</dbReference>
<evidence type="ECO:0000256" key="4">
    <source>
        <dbReference type="ARBA" id="ARBA00022801"/>
    </source>
</evidence>
<proteinExistence type="inferred from homology"/>
<reference evidence="8 9" key="1">
    <citation type="submission" date="2018-08" db="EMBL/GenBank/DDBJ databases">
        <title>Bacillus chawlae sp. nov., Bacillus glennii sp. nov., and Bacillus saganii sp. nov. Isolated from the Vehicle Assembly Building at Kennedy Space Center where the Viking Spacecraft were Assembled.</title>
        <authorList>
            <person name="Seuylemezian A."/>
            <person name="Vaishampayan P."/>
        </authorList>
    </citation>
    <scope>NUCLEOTIDE SEQUENCE [LARGE SCALE GENOMIC DNA]</scope>
    <source>
        <strain evidence="8 9">V47-23a</strain>
    </source>
</reference>
<dbReference type="RefSeq" id="WP_117326460.1">
    <property type="nucleotide sequence ID" value="NZ_QVTE01000024.1"/>
</dbReference>
<dbReference type="InterPro" id="IPR001119">
    <property type="entry name" value="SLH_dom"/>
</dbReference>
<dbReference type="SUPFAM" id="SSF54001">
    <property type="entry name" value="Cysteine proteinases"/>
    <property type="match status" value="1"/>
</dbReference>
<dbReference type="InterPro" id="IPR038765">
    <property type="entry name" value="Papain-like_cys_pep_sf"/>
</dbReference>
<feature type="domain" description="SLH" evidence="6">
    <location>
        <begin position="271"/>
        <end position="326"/>
    </location>
</feature>
<keyword evidence="4" id="KW-0378">Hydrolase</keyword>
<organism evidence="8 9">
    <name type="scientific">Peribacillus saganii</name>
    <dbReference type="NCBI Taxonomy" id="2303992"/>
    <lineage>
        <taxon>Bacteria</taxon>
        <taxon>Bacillati</taxon>
        <taxon>Bacillota</taxon>
        <taxon>Bacilli</taxon>
        <taxon>Bacillales</taxon>
        <taxon>Bacillaceae</taxon>
        <taxon>Peribacillus</taxon>
    </lineage>
</organism>
<comment type="similarity">
    <text evidence="1">Belongs to the peptidase C40 family.</text>
</comment>
<dbReference type="InterPro" id="IPR051202">
    <property type="entry name" value="Peptidase_C40"/>
</dbReference>
<feature type="domain" description="SLH" evidence="6">
    <location>
        <begin position="207"/>
        <end position="270"/>
    </location>
</feature>
<dbReference type="PANTHER" id="PTHR47053:SF1">
    <property type="entry name" value="MUREIN DD-ENDOPEPTIDASE MEPH-RELATED"/>
    <property type="match status" value="1"/>
</dbReference>
<evidence type="ECO:0000256" key="2">
    <source>
        <dbReference type="ARBA" id="ARBA00022670"/>
    </source>
</evidence>
<evidence type="ECO:0000256" key="1">
    <source>
        <dbReference type="ARBA" id="ARBA00007074"/>
    </source>
</evidence>
<protein>
    <recommendedName>
        <fullName evidence="10">Hydrolase Nlp/P60</fullName>
    </recommendedName>
</protein>
<dbReference type="PANTHER" id="PTHR47053">
    <property type="entry name" value="MUREIN DD-ENDOPEPTIDASE MEPH-RELATED"/>
    <property type="match status" value="1"/>
</dbReference>
<evidence type="ECO:0000313" key="8">
    <source>
        <dbReference type="EMBL" id="RFU69554.1"/>
    </source>
</evidence>
<gene>
    <name evidence="8" type="ORF">D0469_09220</name>
</gene>
<dbReference type="PROSITE" id="PS51272">
    <property type="entry name" value="SLH"/>
    <property type="match status" value="3"/>
</dbReference>
<dbReference type="InterPro" id="IPR000064">
    <property type="entry name" value="NLP_P60_dom"/>
</dbReference>
<dbReference type="AlphaFoldDB" id="A0A372LP85"/>
<evidence type="ECO:0000259" key="6">
    <source>
        <dbReference type="PROSITE" id="PS51272"/>
    </source>
</evidence>
<dbReference type="OrthoDB" id="9813368at2"/>
<evidence type="ECO:0000313" key="9">
    <source>
        <dbReference type="Proteomes" id="UP000264541"/>
    </source>
</evidence>
<dbReference type="Proteomes" id="UP000264541">
    <property type="component" value="Unassembled WGS sequence"/>
</dbReference>
<name>A0A372LP85_9BACI</name>
<dbReference type="GO" id="GO:0008234">
    <property type="term" value="F:cysteine-type peptidase activity"/>
    <property type="evidence" value="ECO:0007669"/>
    <property type="project" value="UniProtKB-KW"/>
</dbReference>
<evidence type="ECO:0000259" key="7">
    <source>
        <dbReference type="PROSITE" id="PS51935"/>
    </source>
</evidence>
<feature type="domain" description="SLH" evidence="6">
    <location>
        <begin position="148"/>
        <end position="206"/>
    </location>
</feature>
<evidence type="ECO:0000256" key="5">
    <source>
        <dbReference type="ARBA" id="ARBA00022807"/>
    </source>
</evidence>
<keyword evidence="5" id="KW-0788">Thiol protease</keyword>
<comment type="caution">
    <text evidence="8">The sequence shown here is derived from an EMBL/GenBank/DDBJ whole genome shotgun (WGS) entry which is preliminary data.</text>
</comment>
<dbReference type="Gene3D" id="3.90.1720.10">
    <property type="entry name" value="endopeptidase domain like (from Nostoc punctiforme)"/>
    <property type="match status" value="1"/>
</dbReference>
<feature type="domain" description="NlpC/P60" evidence="7">
    <location>
        <begin position="25"/>
        <end position="147"/>
    </location>
</feature>
<dbReference type="GO" id="GO:0006508">
    <property type="term" value="P:proteolysis"/>
    <property type="evidence" value="ECO:0007669"/>
    <property type="project" value="UniProtKB-KW"/>
</dbReference>
<dbReference type="Pfam" id="PF00395">
    <property type="entry name" value="SLH"/>
    <property type="match status" value="2"/>
</dbReference>
<evidence type="ECO:0008006" key="10">
    <source>
        <dbReference type="Google" id="ProtNLM"/>
    </source>
</evidence>